<feature type="domain" description="YdbS-like PH" evidence="3">
    <location>
        <begin position="344"/>
        <end position="420"/>
    </location>
</feature>
<gene>
    <name evidence="4" type="ORF">EKI59_00425</name>
</gene>
<evidence type="ECO:0000259" key="3">
    <source>
        <dbReference type="Pfam" id="PF03703"/>
    </source>
</evidence>
<dbReference type="PANTHER" id="PTHR34473:SF2">
    <property type="entry name" value="UPF0699 TRANSMEMBRANE PROTEIN YDBT"/>
    <property type="match status" value="1"/>
</dbReference>
<feature type="transmembrane region" description="Helical" evidence="2">
    <location>
        <begin position="42"/>
        <end position="64"/>
    </location>
</feature>
<evidence type="ECO:0000256" key="1">
    <source>
        <dbReference type="SAM" id="MobiDB-lite"/>
    </source>
</evidence>
<reference evidence="4 5" key="1">
    <citation type="submission" date="2018-12" db="EMBL/GenBank/DDBJ databases">
        <title>Corynebacterium sanguinis sp. nov., a clinically-associated and environmental corynebacterium.</title>
        <authorList>
            <person name="Gonzales-Siles L."/>
            <person name="Jaen-Luchoro D."/>
            <person name="Cardew S."/>
            <person name="Inganas E."/>
            <person name="Ohlen M."/>
            <person name="Jensie-Markopolous S."/>
            <person name="Pinyeiro-Iglesias B."/>
            <person name="Molin K."/>
            <person name="Skovbjerg S."/>
            <person name="Svensson-Stadler L."/>
            <person name="Funke G."/>
            <person name="Moore E.R.B."/>
        </authorList>
    </citation>
    <scope>NUCLEOTIDE SEQUENCE [LARGE SCALE GENOMIC DNA]</scope>
    <source>
        <strain evidence="4 5">58734</strain>
    </source>
</reference>
<dbReference type="Pfam" id="PF03703">
    <property type="entry name" value="bPH_2"/>
    <property type="match status" value="3"/>
</dbReference>
<feature type="domain" description="YdbS-like PH" evidence="3">
    <location>
        <begin position="234"/>
        <end position="297"/>
    </location>
</feature>
<sequence>MDRKVHRITPLLRAWGVLFALVVIAAVNFLEPLYTWVSSEHFAAFDILRGVGIFVVGVAVLFAVSQLWWSRMGYGIGEEELGLKRGVFTTHVRTARFDRVQAVDVVEPLAARIFGLAAVRVEAAGGGDSAIEIAYLPKDEAERVRAEIMRAVAREGAEVDTAADAQDFLVAPVPIHRSFIGTLLRVSTLVAAAFTALPLATNLSPAAAIPVIIGVLPSLWRMIDQSWRFQAVRGDEVVNVTFGLANRRRQAVPLDRIHAVSLTQPPLWRPLGWWEVKVNVAGYKTSGDGGTLTLLPVGTLDEALAVVRALSPLQVGELGEIDPASTDAHVRTPRRARWVSPVDWRRQSLLLRDGTAVVTSGRLSRRYSVVEVPHIQELTSTQGPLQRVLGLAYVRLDLVPGPVSATVRDLDIEDARWVVDTLRARALPPVGAAPIELGCDAEQSDGHPTPAREGEEAPGATRGGGGHHGAQGVSPDQAR</sequence>
<organism evidence="4 5">
    <name type="scientific">Corynebacterium sanguinis</name>
    <dbReference type="NCBI Taxonomy" id="2594913"/>
    <lineage>
        <taxon>Bacteria</taxon>
        <taxon>Bacillati</taxon>
        <taxon>Actinomycetota</taxon>
        <taxon>Actinomycetes</taxon>
        <taxon>Mycobacteriales</taxon>
        <taxon>Corynebacteriaceae</taxon>
        <taxon>Corynebacterium</taxon>
    </lineage>
</organism>
<keyword evidence="2" id="KW-0812">Transmembrane</keyword>
<keyword evidence="2" id="KW-1133">Transmembrane helix</keyword>
<dbReference type="RefSeq" id="WP_144772367.1">
    <property type="nucleotide sequence ID" value="NZ_RXIR01000001.1"/>
</dbReference>
<proteinExistence type="predicted"/>
<feature type="region of interest" description="Disordered" evidence="1">
    <location>
        <begin position="439"/>
        <end position="479"/>
    </location>
</feature>
<keyword evidence="2" id="KW-0472">Membrane</keyword>
<dbReference type="EMBL" id="RXIR01000001">
    <property type="protein sequence ID" value="TVS30290.1"/>
    <property type="molecule type" value="Genomic_DNA"/>
</dbReference>
<accession>A0A6C1TZX4</accession>
<evidence type="ECO:0000256" key="2">
    <source>
        <dbReference type="SAM" id="Phobius"/>
    </source>
</evidence>
<evidence type="ECO:0000313" key="5">
    <source>
        <dbReference type="Proteomes" id="UP000336646"/>
    </source>
</evidence>
<dbReference type="PANTHER" id="PTHR34473">
    <property type="entry name" value="UPF0699 TRANSMEMBRANE PROTEIN YDBS"/>
    <property type="match status" value="1"/>
</dbReference>
<dbReference type="OrthoDB" id="3190163at2"/>
<name>A0A6C1TZX4_9CORY</name>
<dbReference type="InterPro" id="IPR014529">
    <property type="entry name" value="UCP026631"/>
</dbReference>
<dbReference type="InterPro" id="IPR005182">
    <property type="entry name" value="YdbS-like_PH"/>
</dbReference>
<evidence type="ECO:0000313" key="4">
    <source>
        <dbReference type="EMBL" id="TVS30290.1"/>
    </source>
</evidence>
<feature type="domain" description="YdbS-like PH" evidence="3">
    <location>
        <begin position="69"/>
        <end position="148"/>
    </location>
</feature>
<protein>
    <recommendedName>
        <fullName evidence="3">YdbS-like PH domain-containing protein</fullName>
    </recommendedName>
</protein>
<dbReference type="PIRSF" id="PIRSF026631">
    <property type="entry name" value="UCP026631"/>
    <property type="match status" value="1"/>
</dbReference>
<comment type="caution">
    <text evidence="4">The sequence shown here is derived from an EMBL/GenBank/DDBJ whole genome shotgun (WGS) entry which is preliminary data.</text>
</comment>
<dbReference type="Proteomes" id="UP000336646">
    <property type="component" value="Unassembled WGS sequence"/>
</dbReference>
<dbReference type="AlphaFoldDB" id="A0A6C1TZX4"/>
<feature type="transmembrane region" description="Helical" evidence="2">
    <location>
        <begin position="12"/>
        <end position="30"/>
    </location>
</feature>